<dbReference type="PIRSF" id="PIRSF016578">
    <property type="entry name" value="HsaA"/>
    <property type="match status" value="1"/>
</dbReference>
<dbReference type="InterPro" id="IPR046373">
    <property type="entry name" value="Acyl-CoA_Oxase/DH_mid-dom_sf"/>
</dbReference>
<dbReference type="InterPro" id="IPR013786">
    <property type="entry name" value="AcylCoA_DH/ox_N"/>
</dbReference>
<feature type="domain" description="Acyl-CoA oxidase/dehydrogenase middle" evidence="8">
    <location>
        <begin position="129"/>
        <end position="224"/>
    </location>
</feature>
<dbReference type="InterPro" id="IPR009075">
    <property type="entry name" value="AcylCo_DH/oxidase_C"/>
</dbReference>
<evidence type="ECO:0000256" key="2">
    <source>
        <dbReference type="ARBA" id="ARBA00009347"/>
    </source>
</evidence>
<organism evidence="10 11">
    <name type="scientific">Paraconexibacter algicola</name>
    <dbReference type="NCBI Taxonomy" id="2133960"/>
    <lineage>
        <taxon>Bacteria</taxon>
        <taxon>Bacillati</taxon>
        <taxon>Actinomycetota</taxon>
        <taxon>Thermoleophilia</taxon>
        <taxon>Solirubrobacterales</taxon>
        <taxon>Paraconexibacteraceae</taxon>
        <taxon>Paraconexibacter</taxon>
    </lineage>
</organism>
<keyword evidence="4 6" id="KW-0274">FAD</keyword>
<dbReference type="Proteomes" id="UP000240739">
    <property type="component" value="Unassembled WGS sequence"/>
</dbReference>
<dbReference type="FunFam" id="1.10.540.10:FF:000002">
    <property type="entry name" value="Acyl-CoA dehydrogenase FadE19"/>
    <property type="match status" value="1"/>
</dbReference>
<dbReference type="InterPro" id="IPR036250">
    <property type="entry name" value="AcylCo_DH-like_C"/>
</dbReference>
<evidence type="ECO:0000259" key="8">
    <source>
        <dbReference type="Pfam" id="PF02770"/>
    </source>
</evidence>
<evidence type="ECO:0000256" key="4">
    <source>
        <dbReference type="ARBA" id="ARBA00022827"/>
    </source>
</evidence>
<dbReference type="Pfam" id="PF02771">
    <property type="entry name" value="Acyl-CoA_dh_N"/>
    <property type="match status" value="1"/>
</dbReference>
<accession>A0A2T4UK19</accession>
<dbReference type="Gene3D" id="2.40.110.10">
    <property type="entry name" value="Butyryl-CoA Dehydrogenase, subunit A, domain 2"/>
    <property type="match status" value="1"/>
</dbReference>
<comment type="caution">
    <text evidence="10">The sequence shown here is derived from an EMBL/GenBank/DDBJ whole genome shotgun (WGS) entry which is preliminary data.</text>
</comment>
<dbReference type="InterPro" id="IPR006091">
    <property type="entry name" value="Acyl-CoA_Oxase/DH_mid-dom"/>
</dbReference>
<proteinExistence type="inferred from homology"/>
<evidence type="ECO:0000259" key="7">
    <source>
        <dbReference type="Pfam" id="PF00441"/>
    </source>
</evidence>
<evidence type="ECO:0000256" key="1">
    <source>
        <dbReference type="ARBA" id="ARBA00001974"/>
    </source>
</evidence>
<dbReference type="Gene3D" id="1.10.540.10">
    <property type="entry name" value="Acyl-CoA dehydrogenase/oxidase, N-terminal domain"/>
    <property type="match status" value="1"/>
</dbReference>
<dbReference type="Gene3D" id="1.20.140.10">
    <property type="entry name" value="Butyryl-CoA Dehydrogenase, subunit A, domain 3"/>
    <property type="match status" value="1"/>
</dbReference>
<dbReference type="InterPro" id="IPR037069">
    <property type="entry name" value="AcylCoA_DH/ox_N_sf"/>
</dbReference>
<dbReference type="GO" id="GO:0003995">
    <property type="term" value="F:acyl-CoA dehydrogenase activity"/>
    <property type="evidence" value="ECO:0007669"/>
    <property type="project" value="InterPro"/>
</dbReference>
<dbReference type="PANTHER" id="PTHR43884">
    <property type="entry name" value="ACYL-COA DEHYDROGENASE"/>
    <property type="match status" value="1"/>
</dbReference>
<evidence type="ECO:0000256" key="3">
    <source>
        <dbReference type="ARBA" id="ARBA00022630"/>
    </source>
</evidence>
<feature type="domain" description="Acyl-CoA dehydrogenase/oxidase N-terminal" evidence="9">
    <location>
        <begin position="13"/>
        <end position="124"/>
    </location>
</feature>
<dbReference type="Pfam" id="PF00441">
    <property type="entry name" value="Acyl-CoA_dh_1"/>
    <property type="match status" value="1"/>
</dbReference>
<dbReference type="RefSeq" id="WP_107568236.1">
    <property type="nucleotide sequence ID" value="NZ_PYYB01000001.1"/>
</dbReference>
<dbReference type="EMBL" id="PYYB01000001">
    <property type="protein sequence ID" value="PTL59593.1"/>
    <property type="molecule type" value="Genomic_DNA"/>
</dbReference>
<dbReference type="PROSITE" id="PS00072">
    <property type="entry name" value="ACYL_COA_DH_1"/>
    <property type="match status" value="1"/>
</dbReference>
<dbReference type="Pfam" id="PF02770">
    <property type="entry name" value="Acyl-CoA_dh_M"/>
    <property type="match status" value="1"/>
</dbReference>
<keyword evidence="11" id="KW-1185">Reference proteome</keyword>
<dbReference type="GO" id="GO:0050660">
    <property type="term" value="F:flavin adenine dinucleotide binding"/>
    <property type="evidence" value="ECO:0007669"/>
    <property type="project" value="InterPro"/>
</dbReference>
<protein>
    <submittedName>
        <fullName evidence="10">Acyl-CoA dehydrogenase</fullName>
    </submittedName>
</protein>
<keyword evidence="3 6" id="KW-0285">Flavoprotein</keyword>
<dbReference type="FunFam" id="1.20.140.10:FF:000004">
    <property type="entry name" value="Acyl-CoA dehydrogenase FadE25"/>
    <property type="match status" value="1"/>
</dbReference>
<reference evidence="10 11" key="1">
    <citation type="submission" date="2018-03" db="EMBL/GenBank/DDBJ databases">
        <title>Aquarubrobacter algicola gen. nov., sp. nov., a novel actinobacterium isolated from shallow eutrophic lake during the end of cyanobacterial harmful algal blooms.</title>
        <authorList>
            <person name="Chun S.J."/>
        </authorList>
    </citation>
    <scope>NUCLEOTIDE SEQUENCE [LARGE SCALE GENOMIC DNA]</scope>
    <source>
        <strain evidence="10 11">Seoho-28</strain>
    </source>
</reference>
<dbReference type="SUPFAM" id="SSF47203">
    <property type="entry name" value="Acyl-CoA dehydrogenase C-terminal domain-like"/>
    <property type="match status" value="1"/>
</dbReference>
<name>A0A2T4UK19_9ACTN</name>
<keyword evidence="5 6" id="KW-0560">Oxidoreductase</keyword>
<comment type="cofactor">
    <cofactor evidence="1 6">
        <name>FAD</name>
        <dbReference type="ChEBI" id="CHEBI:57692"/>
    </cofactor>
</comment>
<evidence type="ECO:0000256" key="5">
    <source>
        <dbReference type="ARBA" id="ARBA00023002"/>
    </source>
</evidence>
<feature type="domain" description="Acyl-CoA dehydrogenase/oxidase C-terminal" evidence="7">
    <location>
        <begin position="233"/>
        <end position="382"/>
    </location>
</feature>
<sequence>MATTLPASPDELTDEQREIRDLAKRFSDEVVAPQAKQWDRDHTFPVDVVRQLGELGLMGVCIPEEHGGAGSDYLSYALVLEELSRGDAGLGTTMAVHSGAGTMPILLNGTADQVARLVRPLAEGTELAAFALTEAESGSDASAMRSKVVEGGADLHVRIDGTKQWITNGTYAQTFTVFAKDPEARDKPSAFVVRHDAEGFSISREEEKLGQHSSNTADLLLERVPAERLGPPGAGMRIALSTLDGGRIGIAAQAVGIAQAALEAATDYAKERNAFGKPIGAFQAISQKLADMQTEIAAARALVHRAARLKDAGKPHTVEGAQAKLFASRVARHWTGEAIQVLGGYGYTKEFPVERYFRDAKITEIYEGTSEIQRLVIARGLLGDIAGM</sequence>
<evidence type="ECO:0000313" key="11">
    <source>
        <dbReference type="Proteomes" id="UP000240739"/>
    </source>
</evidence>
<dbReference type="PROSITE" id="PS00073">
    <property type="entry name" value="ACYL_COA_DH_2"/>
    <property type="match status" value="1"/>
</dbReference>
<dbReference type="SUPFAM" id="SSF56645">
    <property type="entry name" value="Acyl-CoA dehydrogenase NM domain-like"/>
    <property type="match status" value="1"/>
</dbReference>
<evidence type="ECO:0000313" key="10">
    <source>
        <dbReference type="EMBL" id="PTL59593.1"/>
    </source>
</evidence>
<dbReference type="InterPro" id="IPR006089">
    <property type="entry name" value="Acyl-CoA_DH_CS"/>
</dbReference>
<dbReference type="AlphaFoldDB" id="A0A2T4UK19"/>
<dbReference type="InterPro" id="IPR009100">
    <property type="entry name" value="AcylCoA_DH/oxidase_NM_dom_sf"/>
</dbReference>
<comment type="similarity">
    <text evidence="2 6">Belongs to the acyl-CoA dehydrogenase family.</text>
</comment>
<dbReference type="PANTHER" id="PTHR43884:SF12">
    <property type="entry name" value="ISOVALERYL-COA DEHYDROGENASE, MITOCHONDRIAL-RELATED"/>
    <property type="match status" value="1"/>
</dbReference>
<dbReference type="OrthoDB" id="5241155at2"/>
<evidence type="ECO:0000256" key="6">
    <source>
        <dbReference type="RuleBase" id="RU362125"/>
    </source>
</evidence>
<gene>
    <name evidence="10" type="ORF">C7Y72_07995</name>
</gene>
<evidence type="ECO:0000259" key="9">
    <source>
        <dbReference type="Pfam" id="PF02771"/>
    </source>
</evidence>